<dbReference type="Proteomes" id="UP000419144">
    <property type="component" value="Unassembled WGS sequence"/>
</dbReference>
<reference evidence="1" key="1">
    <citation type="submission" date="2019-11" db="EMBL/GenBank/DDBJ databases">
        <title>Leishmania tarentolae CDS.</title>
        <authorList>
            <person name="Goto Y."/>
            <person name="Yamagishi J."/>
        </authorList>
    </citation>
    <scope>NUCLEOTIDE SEQUENCE [LARGE SCALE GENOMIC DNA]</scope>
    <source>
        <strain evidence="1">Parrot Tar II</strain>
    </source>
</reference>
<comment type="caution">
    <text evidence="1">The sequence shown here is derived from an EMBL/GenBank/DDBJ whole genome shotgun (WGS) entry which is preliminary data.</text>
</comment>
<evidence type="ECO:0000313" key="1">
    <source>
        <dbReference type="EMBL" id="GET90744.1"/>
    </source>
</evidence>
<gene>
    <name evidence="1" type="ORF">LtaPh_3015000</name>
</gene>
<proteinExistence type="predicted"/>
<dbReference type="AlphaFoldDB" id="A0A640KNZ6"/>
<dbReference type="EMBL" id="BLBS01000043">
    <property type="protein sequence ID" value="GET90744.1"/>
    <property type="molecule type" value="Genomic_DNA"/>
</dbReference>
<name>A0A640KNZ6_LEITA</name>
<evidence type="ECO:0000313" key="2">
    <source>
        <dbReference type="Proteomes" id="UP000419144"/>
    </source>
</evidence>
<dbReference type="VEuPathDB" id="TriTrypDB:LtaPh_3015000"/>
<organism evidence="1 2">
    <name type="scientific">Leishmania tarentolae</name>
    <name type="common">Sauroleishmania tarentolae</name>
    <dbReference type="NCBI Taxonomy" id="5689"/>
    <lineage>
        <taxon>Eukaryota</taxon>
        <taxon>Discoba</taxon>
        <taxon>Euglenozoa</taxon>
        <taxon>Kinetoplastea</taxon>
        <taxon>Metakinetoplastina</taxon>
        <taxon>Trypanosomatida</taxon>
        <taxon>Trypanosomatidae</taxon>
        <taxon>Leishmaniinae</taxon>
        <taxon>Leishmania</taxon>
        <taxon>lizard Leishmania</taxon>
    </lineage>
</organism>
<protein>
    <submittedName>
        <fullName evidence="1">Uncharacterized protein</fullName>
    </submittedName>
</protein>
<accession>A0A640KNZ6</accession>
<dbReference type="OrthoDB" id="1045822at2759"/>
<sequence>MNSCLECCFSAVCQLSRQLNMLYNKPEVHLPAGLLMT</sequence>
<keyword evidence="2" id="KW-1185">Reference proteome</keyword>